<name>A0A9P7J291_9AGAM</name>
<organism evidence="1 2">
    <name type="scientific">Suillus plorans</name>
    <dbReference type="NCBI Taxonomy" id="116603"/>
    <lineage>
        <taxon>Eukaryota</taxon>
        <taxon>Fungi</taxon>
        <taxon>Dikarya</taxon>
        <taxon>Basidiomycota</taxon>
        <taxon>Agaricomycotina</taxon>
        <taxon>Agaricomycetes</taxon>
        <taxon>Agaricomycetidae</taxon>
        <taxon>Boletales</taxon>
        <taxon>Suillineae</taxon>
        <taxon>Suillaceae</taxon>
        <taxon>Suillus</taxon>
    </lineage>
</organism>
<dbReference type="OrthoDB" id="3213974at2759"/>
<dbReference type="GeneID" id="64595983"/>
<keyword evidence="2" id="KW-1185">Reference proteome</keyword>
<dbReference type="Proteomes" id="UP000719766">
    <property type="component" value="Unassembled WGS sequence"/>
</dbReference>
<accession>A0A9P7J291</accession>
<protein>
    <submittedName>
        <fullName evidence="1">Uncharacterized protein</fullName>
    </submittedName>
</protein>
<dbReference type="RefSeq" id="XP_041164045.1">
    <property type="nucleotide sequence ID" value="XM_041302219.1"/>
</dbReference>
<gene>
    <name evidence="1" type="ORF">HD556DRAFT_1345237</name>
</gene>
<reference evidence="1" key="1">
    <citation type="journal article" date="2020" name="New Phytol.">
        <title>Comparative genomics reveals dynamic genome evolution in host specialist ectomycorrhizal fungi.</title>
        <authorList>
            <person name="Lofgren L.A."/>
            <person name="Nguyen N.H."/>
            <person name="Vilgalys R."/>
            <person name="Ruytinx J."/>
            <person name="Liao H.L."/>
            <person name="Branco S."/>
            <person name="Kuo A."/>
            <person name="LaButti K."/>
            <person name="Lipzen A."/>
            <person name="Andreopoulos W."/>
            <person name="Pangilinan J."/>
            <person name="Riley R."/>
            <person name="Hundley H."/>
            <person name="Na H."/>
            <person name="Barry K."/>
            <person name="Grigoriev I.V."/>
            <person name="Stajich J.E."/>
            <person name="Kennedy P.G."/>
        </authorList>
    </citation>
    <scope>NUCLEOTIDE SEQUENCE</scope>
    <source>
        <strain evidence="1">S12</strain>
    </source>
</reference>
<proteinExistence type="predicted"/>
<evidence type="ECO:0000313" key="1">
    <source>
        <dbReference type="EMBL" id="KAG1799822.1"/>
    </source>
</evidence>
<dbReference type="EMBL" id="JABBWE010000010">
    <property type="protein sequence ID" value="KAG1799822.1"/>
    <property type="molecule type" value="Genomic_DNA"/>
</dbReference>
<sequence length="86" mass="9565">MTDDLSTTHNSHSQHVAVKIFDVTVNSMADERTASTMNWLNSALRSSLKSSTIVSQVQVWQWALMDPERVHAVPPFLPPPSHCPVP</sequence>
<evidence type="ECO:0000313" key="2">
    <source>
        <dbReference type="Proteomes" id="UP000719766"/>
    </source>
</evidence>
<dbReference type="AlphaFoldDB" id="A0A9P7J291"/>
<comment type="caution">
    <text evidence="1">The sequence shown here is derived from an EMBL/GenBank/DDBJ whole genome shotgun (WGS) entry which is preliminary data.</text>
</comment>